<dbReference type="Pfam" id="PF04998">
    <property type="entry name" value="RNA_pol_Rpb1_5"/>
    <property type="match status" value="1"/>
</dbReference>
<evidence type="ECO:0000259" key="8">
    <source>
        <dbReference type="Pfam" id="PF04998"/>
    </source>
</evidence>
<dbReference type="InterPro" id="IPR007083">
    <property type="entry name" value="RNA_pol_Rpb1_4"/>
</dbReference>
<name>A0A6C0BQK4_9ZZZZ</name>
<dbReference type="SUPFAM" id="SSF64484">
    <property type="entry name" value="beta and beta-prime subunits of DNA dependent RNA-polymerase"/>
    <property type="match status" value="1"/>
</dbReference>
<evidence type="ECO:0000256" key="1">
    <source>
        <dbReference type="ARBA" id="ARBA00012418"/>
    </source>
</evidence>
<dbReference type="InterPro" id="IPR007081">
    <property type="entry name" value="RNA_pol_Rpb1_5"/>
</dbReference>
<dbReference type="GO" id="GO:0003899">
    <property type="term" value="F:DNA-directed RNA polymerase activity"/>
    <property type="evidence" value="ECO:0007669"/>
    <property type="project" value="UniProtKB-EC"/>
</dbReference>
<dbReference type="InterPro" id="IPR042102">
    <property type="entry name" value="RNA_pol_Rpb1_3_sf"/>
</dbReference>
<evidence type="ECO:0000256" key="6">
    <source>
        <dbReference type="SAM" id="Phobius"/>
    </source>
</evidence>
<dbReference type="Gene3D" id="6.20.50.80">
    <property type="match status" value="1"/>
</dbReference>
<evidence type="ECO:0000259" key="7">
    <source>
        <dbReference type="Pfam" id="PF04983"/>
    </source>
</evidence>
<dbReference type="PANTHER" id="PTHR19376">
    <property type="entry name" value="DNA-DIRECTED RNA POLYMERASE"/>
    <property type="match status" value="1"/>
</dbReference>
<evidence type="ECO:0000313" key="10">
    <source>
        <dbReference type="EMBL" id="QHS93533.1"/>
    </source>
</evidence>
<keyword evidence="6" id="KW-0472">Membrane</keyword>
<proteinExistence type="predicted"/>
<dbReference type="InterPro" id="IPR007066">
    <property type="entry name" value="RNA_pol_Rpb1_3"/>
</dbReference>
<evidence type="ECO:0000256" key="5">
    <source>
        <dbReference type="ARBA" id="ARBA00023163"/>
    </source>
</evidence>
<sequence>MNLVMVLRYPLFNITELPQPAILKPRPRWAGKQVFSLLLPPITYRRGEVRIVKGELLEGRMTKTILGSSSGGLIHVLCKLYGNQIALNFMSDCQLLMNLWMEGVGFSIGMDDYMLDQDTSARIQLAIDQTVDHANRVNHLGKKLGIKHAKRERHVSGILSKLLDTTGGMAQSTLSAETNSLVAIIAAGSKGNKINIAQIMTCVGQQSVEGHRVFDVTNPEARNLAAFGPDEDSVHSRGFISHSYVQGLSPTEMFFHTMAGREGIVDTSVKTADTGYIQRKITKALETFNIAYDGTVRDASQNVVDFVYGGDNCDAQYLEKVRLECLNMSLDALEAQLEPEEYKMMVRLRRQCLETKLSIFVRTLNDVAYLPVNVPLLLQQCSAGTCPLNKEELWEEVTGVLHWLEEMQGVQTLYLRTSILYHLRYSAVKDTDLNRDFFKDLRRRYHQALIQPGESVGVLAAESVGHPCTQLTLNTFHSVRSFFFVLLLFCSFLPVFVCF</sequence>
<evidence type="ECO:0000256" key="3">
    <source>
        <dbReference type="ARBA" id="ARBA00022679"/>
    </source>
</evidence>
<feature type="domain" description="RNA polymerase Rpb1" evidence="9">
    <location>
        <begin position="152"/>
        <end position="240"/>
    </location>
</feature>
<dbReference type="GO" id="GO:0005665">
    <property type="term" value="C:RNA polymerase II, core complex"/>
    <property type="evidence" value="ECO:0007669"/>
    <property type="project" value="TreeGrafter"/>
</dbReference>
<dbReference type="EC" id="2.7.7.6" evidence="1"/>
<dbReference type="Gene3D" id="1.10.132.30">
    <property type="match status" value="1"/>
</dbReference>
<keyword evidence="3" id="KW-0808">Transferase</keyword>
<dbReference type="InterPro" id="IPR045867">
    <property type="entry name" value="DNA-dir_RpoC_beta_prime"/>
</dbReference>
<dbReference type="Gene3D" id="1.10.274.100">
    <property type="entry name" value="RNA polymerase Rpb1, domain 3"/>
    <property type="match status" value="1"/>
</dbReference>
<dbReference type="Gene3D" id="6.10.250.2940">
    <property type="match status" value="1"/>
</dbReference>
<keyword evidence="6" id="KW-0812">Transmembrane</keyword>
<dbReference type="Pfam" id="PF04983">
    <property type="entry name" value="RNA_pol_Rpb1_3"/>
    <property type="match status" value="1"/>
</dbReference>
<dbReference type="EMBL" id="MN739207">
    <property type="protein sequence ID" value="QHS93533.1"/>
    <property type="molecule type" value="Genomic_DNA"/>
</dbReference>
<keyword evidence="2" id="KW-0240">DNA-directed RNA polymerase</keyword>
<reference evidence="10" key="1">
    <citation type="journal article" date="2020" name="Nature">
        <title>Giant virus diversity and host interactions through global metagenomics.</title>
        <authorList>
            <person name="Schulz F."/>
            <person name="Roux S."/>
            <person name="Paez-Espino D."/>
            <person name="Jungbluth S."/>
            <person name="Walsh D.A."/>
            <person name="Denef V.J."/>
            <person name="McMahon K.D."/>
            <person name="Konstantinidis K.T."/>
            <person name="Eloe-Fadrosh E.A."/>
            <person name="Kyrpides N.C."/>
            <person name="Woyke T."/>
        </authorList>
    </citation>
    <scope>NUCLEOTIDE SEQUENCE</scope>
    <source>
        <strain evidence="10">GVMAG-M-3300018080-19</strain>
    </source>
</reference>
<dbReference type="GO" id="GO:0003677">
    <property type="term" value="F:DNA binding"/>
    <property type="evidence" value="ECO:0007669"/>
    <property type="project" value="InterPro"/>
</dbReference>
<keyword evidence="5" id="KW-0804">Transcription</keyword>
<protein>
    <recommendedName>
        <fullName evidence="1">DNA-directed RNA polymerase</fullName>
        <ecNumber evidence="1">2.7.7.6</ecNumber>
    </recommendedName>
</protein>
<accession>A0A6C0BQK4</accession>
<feature type="transmembrane region" description="Helical" evidence="6">
    <location>
        <begin position="479"/>
        <end position="498"/>
    </location>
</feature>
<feature type="domain" description="RNA polymerase Rpb1" evidence="8">
    <location>
        <begin position="247"/>
        <end position="478"/>
    </location>
</feature>
<dbReference type="AlphaFoldDB" id="A0A6C0BQK4"/>
<keyword evidence="6" id="KW-1133">Transmembrane helix</keyword>
<evidence type="ECO:0000259" key="9">
    <source>
        <dbReference type="Pfam" id="PF05000"/>
    </source>
</evidence>
<dbReference type="GO" id="GO:0006351">
    <property type="term" value="P:DNA-templated transcription"/>
    <property type="evidence" value="ECO:0007669"/>
    <property type="project" value="InterPro"/>
</dbReference>
<dbReference type="InterPro" id="IPR038120">
    <property type="entry name" value="Rpb1_funnel_sf"/>
</dbReference>
<evidence type="ECO:0000256" key="4">
    <source>
        <dbReference type="ARBA" id="ARBA00022695"/>
    </source>
</evidence>
<organism evidence="10">
    <name type="scientific">viral metagenome</name>
    <dbReference type="NCBI Taxonomy" id="1070528"/>
    <lineage>
        <taxon>unclassified sequences</taxon>
        <taxon>metagenomes</taxon>
        <taxon>organismal metagenomes</taxon>
    </lineage>
</organism>
<feature type="domain" description="RNA polymerase Rpb1" evidence="7">
    <location>
        <begin position="7"/>
        <end position="112"/>
    </location>
</feature>
<evidence type="ECO:0000256" key="2">
    <source>
        <dbReference type="ARBA" id="ARBA00022478"/>
    </source>
</evidence>
<keyword evidence="4" id="KW-0548">Nucleotidyltransferase</keyword>
<dbReference type="Pfam" id="PF05000">
    <property type="entry name" value="RNA_pol_Rpb1_4"/>
    <property type="match status" value="1"/>
</dbReference>
<dbReference type="PANTHER" id="PTHR19376:SF37">
    <property type="entry name" value="DNA-DIRECTED RNA POLYMERASE II SUBUNIT RPB1"/>
    <property type="match status" value="1"/>
</dbReference>